<dbReference type="AlphaFoldDB" id="A0A7J6MMF1"/>
<dbReference type="PANTHER" id="PTHR43327:SF10">
    <property type="entry name" value="STOMATIN-LIKE PROTEIN 2, MITOCHONDRIAL"/>
    <property type="match status" value="1"/>
</dbReference>
<accession>A0A7J6MMF1</accession>
<dbReference type="Gene3D" id="3.30.63.20">
    <property type="match status" value="1"/>
</dbReference>
<dbReference type="InterPro" id="IPR050710">
    <property type="entry name" value="Band7/mec-2_domain"/>
</dbReference>
<dbReference type="EMBL" id="JAAPAO010000102">
    <property type="protein sequence ID" value="KAF4672684.1"/>
    <property type="molecule type" value="Genomic_DNA"/>
</dbReference>
<comment type="similarity">
    <text evidence="1">Belongs to the eukaryotic ribosomal protein eS25 family.</text>
</comment>
<dbReference type="GO" id="GO:0005840">
    <property type="term" value="C:ribosome"/>
    <property type="evidence" value="ECO:0007669"/>
    <property type="project" value="UniProtKB-KW"/>
</dbReference>
<keyword evidence="2" id="KW-0689">Ribosomal protein</keyword>
<sequence>MGPKIQKSKEAKAKAAMAGGKGKKKKWSKGKVQEKLNNAVCWDKATVSKLQKEIPKAKLITPAIVSERIKVNGSLARQALRMLESTGQIQRVKDSLPGMGCCAVVPEAHIGVVERFGKFDRTEHPGCVCLIPCVTGVTGMVPLNVRQLNVRVETKTADNVFIIMEVSVQYEAIPEKAYDAFYRLTSPAGQINSYVYDVVRSSAPTMALDEVFEEKQKIAVDIKNQLIDAMTGFGFRILDALVVDIEPDYTVKEAMNEQNASRRLRIAAQEKAEAEKIMLVKNAEAEAESKFLAGQGIARQRQAIIEGLKTSVESFTEGTQGISSKDVMELLLITQHFDTIKDLASSSKSQTIFIPHNPGAVGEIAQEIMSSLKPPKE</sequence>
<evidence type="ECO:0000313" key="7">
    <source>
        <dbReference type="Proteomes" id="UP000591131"/>
    </source>
</evidence>
<feature type="region of interest" description="Disordered" evidence="4">
    <location>
        <begin position="1"/>
        <end position="31"/>
    </location>
</feature>
<dbReference type="PANTHER" id="PTHR43327">
    <property type="entry name" value="STOMATIN-LIKE PROTEIN 2, MITOCHONDRIAL"/>
    <property type="match status" value="1"/>
</dbReference>
<protein>
    <submittedName>
        <fullName evidence="6">HIR complex subunit</fullName>
    </submittedName>
</protein>
<reference evidence="6 7" key="1">
    <citation type="submission" date="2020-04" db="EMBL/GenBank/DDBJ databases">
        <title>Perkinsus chesapeaki whole genome sequence.</title>
        <authorList>
            <person name="Bogema D.R."/>
        </authorList>
    </citation>
    <scope>NUCLEOTIDE SEQUENCE [LARGE SCALE GENOMIC DNA]</scope>
    <source>
        <strain evidence="6">ATCC PRA-425</strain>
    </source>
</reference>
<dbReference type="SMART" id="SM00244">
    <property type="entry name" value="PHB"/>
    <property type="match status" value="1"/>
</dbReference>
<comment type="caution">
    <text evidence="6">The sequence shown here is derived from an EMBL/GenBank/DDBJ whole genome shotgun (WGS) entry which is preliminary data.</text>
</comment>
<dbReference type="OrthoDB" id="434619at2759"/>
<evidence type="ECO:0000256" key="3">
    <source>
        <dbReference type="ARBA" id="ARBA00023274"/>
    </source>
</evidence>
<feature type="domain" description="Band 7" evidence="5">
    <location>
        <begin position="100"/>
        <end position="259"/>
    </location>
</feature>
<dbReference type="SUPFAM" id="SSF117892">
    <property type="entry name" value="Band 7/SPFH domain"/>
    <property type="match status" value="1"/>
</dbReference>
<gene>
    <name evidence="6" type="primary">HIR1_1</name>
    <name evidence="6" type="ORF">FOL47_000237</name>
</gene>
<organism evidence="6 7">
    <name type="scientific">Perkinsus chesapeaki</name>
    <name type="common">Clam parasite</name>
    <name type="synonym">Perkinsus andrewsi</name>
    <dbReference type="NCBI Taxonomy" id="330153"/>
    <lineage>
        <taxon>Eukaryota</taxon>
        <taxon>Sar</taxon>
        <taxon>Alveolata</taxon>
        <taxon>Perkinsozoa</taxon>
        <taxon>Perkinsea</taxon>
        <taxon>Perkinsida</taxon>
        <taxon>Perkinsidae</taxon>
        <taxon>Perkinsus</taxon>
    </lineage>
</organism>
<dbReference type="InterPro" id="IPR001107">
    <property type="entry name" value="Band_7"/>
</dbReference>
<dbReference type="Gene3D" id="3.30.479.30">
    <property type="entry name" value="Band 7 domain"/>
    <property type="match status" value="1"/>
</dbReference>
<dbReference type="Pfam" id="PF01145">
    <property type="entry name" value="Band_7"/>
    <property type="match status" value="1"/>
</dbReference>
<evidence type="ECO:0000256" key="1">
    <source>
        <dbReference type="ARBA" id="ARBA00009106"/>
    </source>
</evidence>
<evidence type="ECO:0000313" key="6">
    <source>
        <dbReference type="EMBL" id="KAF4672684.1"/>
    </source>
</evidence>
<dbReference type="CDD" id="cd03407">
    <property type="entry name" value="SPFH_like_u4"/>
    <property type="match status" value="1"/>
</dbReference>
<evidence type="ECO:0000256" key="2">
    <source>
        <dbReference type="ARBA" id="ARBA00022980"/>
    </source>
</evidence>
<keyword evidence="7" id="KW-1185">Reference proteome</keyword>
<evidence type="ECO:0000259" key="5">
    <source>
        <dbReference type="SMART" id="SM00244"/>
    </source>
</evidence>
<dbReference type="Pfam" id="PF03297">
    <property type="entry name" value="Ribosomal_S25"/>
    <property type="match status" value="1"/>
</dbReference>
<dbReference type="Proteomes" id="UP000591131">
    <property type="component" value="Unassembled WGS sequence"/>
</dbReference>
<dbReference type="GO" id="GO:1990904">
    <property type="term" value="C:ribonucleoprotein complex"/>
    <property type="evidence" value="ECO:0007669"/>
    <property type="project" value="UniProtKB-KW"/>
</dbReference>
<evidence type="ECO:0000256" key="4">
    <source>
        <dbReference type="SAM" id="MobiDB-lite"/>
    </source>
</evidence>
<keyword evidence="3" id="KW-0687">Ribonucleoprotein</keyword>
<dbReference type="InterPro" id="IPR004977">
    <property type="entry name" value="Ribosomal_eS25"/>
</dbReference>
<name>A0A7J6MMF1_PERCH</name>
<dbReference type="InterPro" id="IPR036013">
    <property type="entry name" value="Band_7/SPFH_dom_sf"/>
</dbReference>
<proteinExistence type="inferred from homology"/>